<dbReference type="GO" id="GO:0002250">
    <property type="term" value="P:adaptive immune response"/>
    <property type="evidence" value="ECO:0007669"/>
    <property type="project" value="UniProtKB-KW"/>
</dbReference>
<dbReference type="SMART" id="SM00409">
    <property type="entry name" value="IG"/>
    <property type="match status" value="1"/>
</dbReference>
<protein>
    <recommendedName>
        <fullName evidence="4">Ig-like domain-containing protein</fullName>
    </recommendedName>
</protein>
<dbReference type="Gene3D" id="2.60.40.10">
    <property type="entry name" value="Immunoglobulins"/>
    <property type="match status" value="1"/>
</dbReference>
<dbReference type="SMART" id="SM00406">
    <property type="entry name" value="IGv"/>
    <property type="match status" value="1"/>
</dbReference>
<organism evidence="5 6">
    <name type="scientific">Vombatus ursinus</name>
    <name type="common">Common wombat</name>
    <dbReference type="NCBI Taxonomy" id="29139"/>
    <lineage>
        <taxon>Eukaryota</taxon>
        <taxon>Metazoa</taxon>
        <taxon>Chordata</taxon>
        <taxon>Craniata</taxon>
        <taxon>Vertebrata</taxon>
        <taxon>Euteleostomi</taxon>
        <taxon>Mammalia</taxon>
        <taxon>Metatheria</taxon>
        <taxon>Diprotodontia</taxon>
        <taxon>Vombatidae</taxon>
        <taxon>Vombatus</taxon>
    </lineage>
</organism>
<evidence type="ECO:0000313" key="6">
    <source>
        <dbReference type="Proteomes" id="UP000314987"/>
    </source>
</evidence>
<feature type="domain" description="Ig-like" evidence="4">
    <location>
        <begin position="33"/>
        <end position="125"/>
    </location>
</feature>
<dbReference type="InterPro" id="IPR007110">
    <property type="entry name" value="Ig-like_dom"/>
</dbReference>
<accession>A0A4X2LWN3</accession>
<reference evidence="5" key="3">
    <citation type="submission" date="2025-09" db="UniProtKB">
        <authorList>
            <consortium name="Ensembl"/>
        </authorList>
    </citation>
    <scope>IDENTIFICATION</scope>
</reference>
<reference evidence="6" key="1">
    <citation type="submission" date="2018-12" db="EMBL/GenBank/DDBJ databases">
        <authorList>
            <person name="Yazar S."/>
        </authorList>
    </citation>
    <scope>NUCLEOTIDE SEQUENCE [LARGE SCALE GENOMIC DNA]</scope>
</reference>
<dbReference type="Proteomes" id="UP000314987">
    <property type="component" value="Unassembled WGS sequence"/>
</dbReference>
<dbReference type="InterPro" id="IPR003599">
    <property type="entry name" value="Ig_sub"/>
</dbReference>
<dbReference type="PROSITE" id="PS50835">
    <property type="entry name" value="IG_LIKE"/>
    <property type="match status" value="1"/>
</dbReference>
<dbReference type="OMA" id="SWIQQRP"/>
<dbReference type="GO" id="GO:0005576">
    <property type="term" value="C:extracellular region"/>
    <property type="evidence" value="ECO:0007669"/>
    <property type="project" value="UniProtKB-ARBA"/>
</dbReference>
<dbReference type="FunFam" id="2.60.40.10:FF:000350">
    <property type="entry name" value="Immunoglobulin kappa chain variable 18-36"/>
    <property type="match status" value="1"/>
</dbReference>
<dbReference type="InterPro" id="IPR036179">
    <property type="entry name" value="Ig-like_dom_sf"/>
</dbReference>
<name>A0A4X2LWN3_VOMUR</name>
<reference evidence="5" key="2">
    <citation type="submission" date="2025-08" db="UniProtKB">
        <authorList>
            <consortium name="Ensembl"/>
        </authorList>
    </citation>
    <scope>IDENTIFICATION</scope>
</reference>
<keyword evidence="2" id="KW-1064">Adaptive immunity</keyword>
<proteinExistence type="predicted"/>
<evidence type="ECO:0000313" key="5">
    <source>
        <dbReference type="Ensembl" id="ENSVURP00010025915.1"/>
    </source>
</evidence>
<dbReference type="Ensembl" id="ENSVURT00010029512.1">
    <property type="protein sequence ID" value="ENSVURP00010025915.1"/>
    <property type="gene ID" value="ENSVURG00010019855.1"/>
</dbReference>
<evidence type="ECO:0000256" key="1">
    <source>
        <dbReference type="ARBA" id="ARBA00022859"/>
    </source>
</evidence>
<dbReference type="AlphaFoldDB" id="A0A4X2LWN3"/>
<keyword evidence="6" id="KW-1185">Reference proteome</keyword>
<evidence type="ECO:0000259" key="4">
    <source>
        <dbReference type="PROSITE" id="PS50835"/>
    </source>
</evidence>
<dbReference type="InterPro" id="IPR013783">
    <property type="entry name" value="Ig-like_fold"/>
</dbReference>
<keyword evidence="1" id="KW-0391">Immunity</keyword>
<sequence length="159" mass="16999">MGISRRSVGFAEPGCCGLNIKLEGDCSLYFMGETVLTQSPDSVSVTPGERVTISCKASQSVKHSNGNTYLHWIQQKPGQSPRGLIYTVSNPGSGVPARFSGSGAEKDFTLTISSVEPEDGAVYYCYQGTSSPPTVFIHSLLPSCIPSTVKAFSCVFYVR</sequence>
<dbReference type="SUPFAM" id="SSF48726">
    <property type="entry name" value="Immunoglobulin"/>
    <property type="match status" value="1"/>
</dbReference>
<evidence type="ECO:0000256" key="3">
    <source>
        <dbReference type="ARBA" id="ARBA00043265"/>
    </source>
</evidence>
<dbReference type="GeneTree" id="ENSGT00940000153770"/>
<evidence type="ECO:0000256" key="2">
    <source>
        <dbReference type="ARBA" id="ARBA00023130"/>
    </source>
</evidence>
<keyword evidence="3" id="KW-1280">Immunoglobulin</keyword>
<dbReference type="GO" id="GO:0005886">
    <property type="term" value="C:plasma membrane"/>
    <property type="evidence" value="ECO:0007669"/>
    <property type="project" value="UniProtKB-ARBA"/>
</dbReference>
<dbReference type="InterPro" id="IPR050150">
    <property type="entry name" value="IgV_Light_Chain"/>
</dbReference>
<dbReference type="InterPro" id="IPR013106">
    <property type="entry name" value="Ig_V-set"/>
</dbReference>
<dbReference type="GO" id="GO:0019814">
    <property type="term" value="C:immunoglobulin complex"/>
    <property type="evidence" value="ECO:0007669"/>
    <property type="project" value="UniProtKB-KW"/>
</dbReference>
<dbReference type="PANTHER" id="PTHR23267">
    <property type="entry name" value="IMMUNOGLOBULIN LIGHT CHAIN"/>
    <property type="match status" value="1"/>
</dbReference>
<dbReference type="Pfam" id="PF07686">
    <property type="entry name" value="V-set"/>
    <property type="match status" value="1"/>
</dbReference>